<organism evidence="7">
    <name type="scientific">Bradyrhizobium barranii subsp. barranii</name>
    <dbReference type="NCBI Taxonomy" id="2823807"/>
    <lineage>
        <taxon>Bacteria</taxon>
        <taxon>Pseudomonadati</taxon>
        <taxon>Pseudomonadota</taxon>
        <taxon>Alphaproteobacteria</taxon>
        <taxon>Hyphomicrobiales</taxon>
        <taxon>Nitrobacteraceae</taxon>
        <taxon>Bradyrhizobium</taxon>
        <taxon>Bradyrhizobium barranii</taxon>
    </lineage>
</organism>
<dbReference type="Gene3D" id="2.130.10.120">
    <property type="entry name" value="Prolyl oligopeptidase, N-terminal domain"/>
    <property type="match status" value="1"/>
</dbReference>
<dbReference type="InterPro" id="IPR029058">
    <property type="entry name" value="AB_hydrolase_fold"/>
</dbReference>
<dbReference type="GO" id="GO:0070012">
    <property type="term" value="F:oligopeptidase activity"/>
    <property type="evidence" value="ECO:0007669"/>
    <property type="project" value="TreeGrafter"/>
</dbReference>
<comment type="caution">
    <text evidence="7">The sequence shown here is derived from an EMBL/GenBank/DDBJ whole genome shotgun (WGS) entry which is preliminary data.</text>
</comment>
<sequence length="707" mass="78520">MKKSLLLAASLSMTCLMSAALPQKLPAAMQAADPFLWLEEIEGPRALAWARAENDKTLGALQSDPRYQRFYQEALTILQAKDRIPYVSFGRRGLDNFWQDENHVRGVWRRTTFESYRAQDPRWDTILDLDALAAAEKKNWVFEGGSCLPPEERLCLLKFSEGGKDAVFVREFDADAQAFVTTGFDLPEGKQGVSWIDGDTILIARDWGEGTTTQAGYPFVVKELKRAQPLVEAREVFRGEPTDDGTVPFALRDSEGTVHATGAVRTISTFEYEYVLFGPKGPIKLNLPKKATIGGIASGRLLVTLDEEWTPSGGTRFAAGSIISYDLAEWKQDPLRARPSLVFQPGPRQALSGFSATRNLLILTTLDKVQSKAFVYKYDQGAWRATPIPLPENASVGLPAASNETDEVMFTVSSFLRPTSLWYFDAATERLEILKSVPPRFNASRLVVEQFEATSRDGTRIPYFVVRPKSARFDGSTPTILYGYGGFQIPLLPSYAGVMGRLWLEQGNAYVVANLRGGGEYGPRWHEAAQGATKQRTWDDFIAVAEDLIRRKITSPRRLGVAGGSQGGLLVGTAFTQRPDLFNAAMVEVPLFDMVRFTKLAAGASWTGEYGDPAIPEQREWLEAYSPYQKLVPAKTYPTPFILTSTKDDRVHPAHGRKAAARLAELGQPYFYYENLDGGHSAAANLIEDARRVALEYTYASRRLVDE</sequence>
<name>A0A939RY73_9BRAD</name>
<keyword evidence="2" id="KW-0378">Hydrolase</keyword>
<feature type="domain" description="Peptidase S9 prolyl oligopeptidase catalytic" evidence="5">
    <location>
        <begin position="503"/>
        <end position="700"/>
    </location>
</feature>
<dbReference type="Pfam" id="PF02897">
    <property type="entry name" value="Peptidase_S9_N"/>
    <property type="match status" value="1"/>
</dbReference>
<dbReference type="GO" id="GO:0005829">
    <property type="term" value="C:cytosol"/>
    <property type="evidence" value="ECO:0007669"/>
    <property type="project" value="TreeGrafter"/>
</dbReference>
<dbReference type="InterPro" id="IPR002470">
    <property type="entry name" value="Peptidase_S9A"/>
</dbReference>
<dbReference type="PANTHER" id="PTHR42881">
    <property type="entry name" value="PROLYL ENDOPEPTIDASE"/>
    <property type="match status" value="1"/>
</dbReference>
<keyword evidence="3" id="KW-0720">Serine protease</keyword>
<gene>
    <name evidence="7" type="ORF">J4G43_17240</name>
</gene>
<keyword evidence="1" id="KW-0645">Protease</keyword>
<evidence type="ECO:0000256" key="3">
    <source>
        <dbReference type="ARBA" id="ARBA00022825"/>
    </source>
</evidence>
<feature type="signal peptide" evidence="4">
    <location>
        <begin position="1"/>
        <end position="19"/>
    </location>
</feature>
<reference evidence="7" key="1">
    <citation type="submission" date="2021-03" db="EMBL/GenBank/DDBJ databases">
        <title>Whole Genome Sequence of Bradyrhizobium sp. Strain 144S4.</title>
        <authorList>
            <person name="Bromfield E.S.P."/>
            <person name="Cloutier S."/>
        </authorList>
    </citation>
    <scope>NUCLEOTIDE SEQUENCE [LARGE SCALE GENOMIC DNA]</scope>
    <source>
        <strain evidence="7">144S4</strain>
    </source>
</reference>
<dbReference type="InterPro" id="IPR051167">
    <property type="entry name" value="Prolyl_oligopep/macrocyclase"/>
</dbReference>
<dbReference type="InterPro" id="IPR001375">
    <property type="entry name" value="Peptidase_S9_cat"/>
</dbReference>
<dbReference type="InterPro" id="IPR023302">
    <property type="entry name" value="Pept_S9A_N"/>
</dbReference>
<feature type="chain" id="PRO_5037321728" evidence="4">
    <location>
        <begin position="20"/>
        <end position="707"/>
    </location>
</feature>
<evidence type="ECO:0000256" key="4">
    <source>
        <dbReference type="SAM" id="SignalP"/>
    </source>
</evidence>
<accession>A0A939RY73</accession>
<evidence type="ECO:0000259" key="5">
    <source>
        <dbReference type="Pfam" id="PF00326"/>
    </source>
</evidence>
<dbReference type="GO" id="GO:0004252">
    <property type="term" value="F:serine-type endopeptidase activity"/>
    <property type="evidence" value="ECO:0007669"/>
    <property type="project" value="InterPro"/>
</dbReference>
<evidence type="ECO:0000256" key="1">
    <source>
        <dbReference type="ARBA" id="ARBA00022670"/>
    </source>
</evidence>
<feature type="domain" description="Peptidase S9A N-terminal" evidence="6">
    <location>
        <begin position="30"/>
        <end position="436"/>
    </location>
</feature>
<dbReference type="GO" id="GO:0006508">
    <property type="term" value="P:proteolysis"/>
    <property type="evidence" value="ECO:0007669"/>
    <property type="project" value="UniProtKB-KW"/>
</dbReference>
<evidence type="ECO:0000259" key="6">
    <source>
        <dbReference type="Pfam" id="PF02897"/>
    </source>
</evidence>
<dbReference type="SUPFAM" id="SSF53474">
    <property type="entry name" value="alpha/beta-Hydrolases"/>
    <property type="match status" value="1"/>
</dbReference>
<evidence type="ECO:0000256" key="2">
    <source>
        <dbReference type="ARBA" id="ARBA00022801"/>
    </source>
</evidence>
<keyword evidence="4" id="KW-0732">Signal</keyword>
<dbReference type="PRINTS" id="PR00862">
    <property type="entry name" value="PROLIGOPTASE"/>
</dbReference>
<dbReference type="SUPFAM" id="SSF50993">
    <property type="entry name" value="Peptidase/esterase 'gauge' domain"/>
    <property type="match status" value="1"/>
</dbReference>
<dbReference type="PANTHER" id="PTHR42881:SF13">
    <property type="entry name" value="PROLYL ENDOPEPTIDASE"/>
    <property type="match status" value="1"/>
</dbReference>
<proteinExistence type="predicted"/>
<protein>
    <submittedName>
        <fullName evidence="7">S9 family peptidase</fullName>
    </submittedName>
</protein>
<dbReference type="Pfam" id="PF00326">
    <property type="entry name" value="Peptidase_S9"/>
    <property type="match status" value="1"/>
</dbReference>
<dbReference type="AlphaFoldDB" id="A0A939RY73"/>
<dbReference type="EMBL" id="JAGEMI010000001">
    <property type="protein sequence ID" value="MBO1862582.1"/>
    <property type="molecule type" value="Genomic_DNA"/>
</dbReference>
<dbReference type="Gene3D" id="3.40.50.1820">
    <property type="entry name" value="alpha/beta hydrolase"/>
    <property type="match status" value="1"/>
</dbReference>
<evidence type="ECO:0000313" key="7">
    <source>
        <dbReference type="EMBL" id="MBO1862582.1"/>
    </source>
</evidence>